<feature type="signal peptide" evidence="16">
    <location>
        <begin position="1"/>
        <end position="20"/>
    </location>
</feature>
<comment type="subcellular location">
    <subcellularLocation>
        <location evidence="1">Secreted</location>
        <location evidence="1">Extracellular space</location>
        <location evidence="1">Extracellular matrix</location>
    </subcellularLocation>
</comment>
<organism evidence="18 19">
    <name type="scientific">Oryzias latipes</name>
    <name type="common">Japanese rice fish</name>
    <name type="synonym">Japanese killifish</name>
    <dbReference type="NCBI Taxonomy" id="8090"/>
    <lineage>
        <taxon>Eukaryota</taxon>
        <taxon>Metazoa</taxon>
        <taxon>Chordata</taxon>
        <taxon>Craniata</taxon>
        <taxon>Vertebrata</taxon>
        <taxon>Euteleostomi</taxon>
        <taxon>Actinopterygii</taxon>
        <taxon>Neopterygii</taxon>
        <taxon>Teleostei</taxon>
        <taxon>Neoteleostei</taxon>
        <taxon>Acanthomorphata</taxon>
        <taxon>Ovalentaria</taxon>
        <taxon>Atherinomorphae</taxon>
        <taxon>Beloniformes</taxon>
        <taxon>Adrianichthyidae</taxon>
        <taxon>Oryziinae</taxon>
        <taxon>Oryzias</taxon>
    </lineage>
</organism>
<feature type="domain" description="Reelin" evidence="17">
    <location>
        <begin position="29"/>
        <end position="203"/>
    </location>
</feature>
<dbReference type="GO" id="GO:0008236">
    <property type="term" value="F:serine-type peptidase activity"/>
    <property type="evidence" value="ECO:0007669"/>
    <property type="project" value="UniProtKB-KW"/>
</dbReference>
<evidence type="ECO:0000256" key="3">
    <source>
        <dbReference type="ARBA" id="ARBA00022525"/>
    </source>
</evidence>
<dbReference type="Gene3D" id="2.60.120.260">
    <property type="entry name" value="Galactose-binding domain-like"/>
    <property type="match status" value="1"/>
</dbReference>
<dbReference type="GO" id="GO:0007155">
    <property type="term" value="P:cell adhesion"/>
    <property type="evidence" value="ECO:0007669"/>
    <property type="project" value="UniProtKB-KW"/>
</dbReference>
<dbReference type="Gene3D" id="2.60.40.4060">
    <property type="entry name" value="Reeler domain"/>
    <property type="match status" value="1"/>
</dbReference>
<evidence type="ECO:0000256" key="9">
    <source>
        <dbReference type="ARBA" id="ARBA00022833"/>
    </source>
</evidence>
<evidence type="ECO:0000256" key="4">
    <source>
        <dbReference type="ARBA" id="ARBA00022530"/>
    </source>
</evidence>
<evidence type="ECO:0000256" key="5">
    <source>
        <dbReference type="ARBA" id="ARBA00022670"/>
    </source>
</evidence>
<keyword evidence="8" id="KW-0720">Serine protease</keyword>
<evidence type="ECO:0000256" key="7">
    <source>
        <dbReference type="ARBA" id="ARBA00022801"/>
    </source>
</evidence>
<keyword evidence="19" id="KW-1185">Reference proteome</keyword>
<keyword evidence="9" id="KW-0862">Zinc</keyword>
<protein>
    <recommendedName>
        <fullName evidence="13">Reelin</fullName>
    </recommendedName>
</protein>
<keyword evidence="4" id="KW-0272">Extracellular matrix</keyword>
<dbReference type="STRING" id="8090.ENSORLP00000034659"/>
<evidence type="ECO:0000313" key="18">
    <source>
        <dbReference type="Ensembl" id="ENSORLP00000034659.1"/>
    </source>
</evidence>
<name>A0A3B3HRY0_ORYLA</name>
<keyword evidence="11" id="KW-0130">Cell adhesion</keyword>
<evidence type="ECO:0000256" key="8">
    <source>
        <dbReference type="ARBA" id="ARBA00022825"/>
    </source>
</evidence>
<dbReference type="Bgee" id="ENSORLG00000027243">
    <property type="expression patterns" value="Expressed in sexually immature organism and 9 other cell types or tissues"/>
</dbReference>
<evidence type="ECO:0000256" key="15">
    <source>
        <dbReference type="ARBA" id="ARBA00046064"/>
    </source>
</evidence>
<proteinExistence type="inferred from homology"/>
<dbReference type="Pfam" id="PF02014">
    <property type="entry name" value="Reeler"/>
    <property type="match status" value="1"/>
</dbReference>
<dbReference type="InParanoid" id="A0A3B3HRY0"/>
<keyword evidence="5" id="KW-0645">Protease</keyword>
<dbReference type="InterPro" id="IPR042307">
    <property type="entry name" value="Reeler_sf"/>
</dbReference>
<dbReference type="GO" id="GO:0007417">
    <property type="term" value="P:central nervous system development"/>
    <property type="evidence" value="ECO:0007669"/>
    <property type="project" value="InterPro"/>
</dbReference>
<keyword evidence="10" id="KW-0106">Calcium</keyword>
<evidence type="ECO:0000256" key="2">
    <source>
        <dbReference type="ARBA" id="ARBA00022473"/>
    </source>
</evidence>
<keyword evidence="3" id="KW-0964">Secreted</keyword>
<dbReference type="GO" id="GO:0046872">
    <property type="term" value="F:metal ion binding"/>
    <property type="evidence" value="ECO:0007669"/>
    <property type="project" value="UniProtKB-KW"/>
</dbReference>
<dbReference type="GeneTree" id="ENSGT00580000081623"/>
<dbReference type="Proteomes" id="UP000001038">
    <property type="component" value="Chromosome 6"/>
</dbReference>
<evidence type="ECO:0000256" key="1">
    <source>
        <dbReference type="ARBA" id="ARBA00004498"/>
    </source>
</evidence>
<reference evidence="18" key="2">
    <citation type="submission" date="2025-08" db="UniProtKB">
        <authorList>
            <consortium name="Ensembl"/>
        </authorList>
    </citation>
    <scope>IDENTIFICATION</scope>
    <source>
        <strain evidence="18">Hd-rR</strain>
    </source>
</reference>
<dbReference type="GO" id="GO:0070325">
    <property type="term" value="F:lipoprotein particle receptor binding"/>
    <property type="evidence" value="ECO:0007669"/>
    <property type="project" value="InterPro"/>
</dbReference>
<evidence type="ECO:0000256" key="12">
    <source>
        <dbReference type="ARBA" id="ARBA00023773"/>
    </source>
</evidence>
<dbReference type="GO" id="GO:0001764">
    <property type="term" value="P:neuron migration"/>
    <property type="evidence" value="ECO:0007669"/>
    <property type="project" value="InterPro"/>
</dbReference>
<keyword evidence="2" id="KW-0217">Developmental protein</keyword>
<reference evidence="18 19" key="1">
    <citation type="journal article" date="2007" name="Nature">
        <title>The medaka draft genome and insights into vertebrate genome evolution.</title>
        <authorList>
            <person name="Kasahara M."/>
            <person name="Naruse K."/>
            <person name="Sasaki S."/>
            <person name="Nakatani Y."/>
            <person name="Qu W."/>
            <person name="Ahsan B."/>
            <person name="Yamada T."/>
            <person name="Nagayasu Y."/>
            <person name="Doi K."/>
            <person name="Kasai Y."/>
            <person name="Jindo T."/>
            <person name="Kobayashi D."/>
            <person name="Shimada A."/>
            <person name="Toyoda A."/>
            <person name="Kuroki Y."/>
            <person name="Fujiyama A."/>
            <person name="Sasaki T."/>
            <person name="Shimizu A."/>
            <person name="Asakawa S."/>
            <person name="Shimizu N."/>
            <person name="Hashimoto S."/>
            <person name="Yang J."/>
            <person name="Lee Y."/>
            <person name="Matsushima K."/>
            <person name="Sugano S."/>
            <person name="Sakaizumi M."/>
            <person name="Narita T."/>
            <person name="Ohishi K."/>
            <person name="Haga S."/>
            <person name="Ohta F."/>
            <person name="Nomoto H."/>
            <person name="Nogata K."/>
            <person name="Morishita T."/>
            <person name="Endo T."/>
            <person name="Shin-I T."/>
            <person name="Takeda H."/>
            <person name="Morishita S."/>
            <person name="Kohara Y."/>
        </authorList>
    </citation>
    <scope>NUCLEOTIDE SEQUENCE [LARGE SCALE GENOMIC DNA]</scope>
    <source>
        <strain evidence="18 19">Hd-rR</strain>
    </source>
</reference>
<dbReference type="GO" id="GO:0006508">
    <property type="term" value="P:proteolysis"/>
    <property type="evidence" value="ECO:0007669"/>
    <property type="project" value="UniProtKB-KW"/>
</dbReference>
<dbReference type="PANTHER" id="PTHR11841:SF1">
    <property type="entry name" value="REELIN"/>
    <property type="match status" value="1"/>
</dbReference>
<evidence type="ECO:0000256" key="10">
    <source>
        <dbReference type="ARBA" id="ARBA00022837"/>
    </source>
</evidence>
<comment type="subunit">
    <text evidence="14">Oligomer of disulfide-linked homodimers.</text>
</comment>
<keyword evidence="16" id="KW-0732">Signal</keyword>
<evidence type="ECO:0000313" key="19">
    <source>
        <dbReference type="Proteomes" id="UP000001038"/>
    </source>
</evidence>
<keyword evidence="7" id="KW-0378">Hydrolase</keyword>
<dbReference type="Ensembl" id="ENSORLT00000043427.1">
    <property type="protein sequence ID" value="ENSORLP00000034659.1"/>
    <property type="gene ID" value="ENSORLG00000027243.1"/>
</dbReference>
<evidence type="ECO:0000256" key="6">
    <source>
        <dbReference type="ARBA" id="ARBA00022723"/>
    </source>
</evidence>
<evidence type="ECO:0000256" key="16">
    <source>
        <dbReference type="SAM" id="SignalP"/>
    </source>
</evidence>
<sequence>MAWASLGGLFGCALLSLVLGSGSVDFGAPPASFYPRFNPFFFLCTHHGELEGAGVAEGGGEVLLTLQITGNPTDYTPGQEYQVTISTSVSFDGLLVTGLYTSTPVQSAPIPAPAAFGFGMMPDRQFAGTQFVCSVVASHVSHQPSTSFSFVWIAPPPGTGCVNFFWDLHMELHGKHVVLRDDFDSNLQAELDPSIWSECSNCEVGEQCGVLMHGRALTFCEPFGERRLTTVALNTSTASVLQFALGKFEISTGISKEKT</sequence>
<dbReference type="InterPro" id="IPR002861">
    <property type="entry name" value="Reeler_dom"/>
</dbReference>
<dbReference type="PROSITE" id="PS51019">
    <property type="entry name" value="REELIN"/>
    <property type="match status" value="1"/>
</dbReference>
<dbReference type="CDD" id="cd08544">
    <property type="entry name" value="Reeler"/>
    <property type="match status" value="1"/>
</dbReference>
<dbReference type="PANTHER" id="PTHR11841">
    <property type="entry name" value="REELIN"/>
    <property type="match status" value="1"/>
</dbReference>
<reference evidence="18" key="3">
    <citation type="submission" date="2025-09" db="UniProtKB">
        <authorList>
            <consortium name="Ensembl"/>
        </authorList>
    </citation>
    <scope>IDENTIFICATION</scope>
    <source>
        <strain evidence="18">Hd-rR</strain>
    </source>
</reference>
<evidence type="ECO:0000259" key="17">
    <source>
        <dbReference type="PROSITE" id="PS51019"/>
    </source>
</evidence>
<evidence type="ECO:0000256" key="11">
    <source>
        <dbReference type="ARBA" id="ARBA00022889"/>
    </source>
</evidence>
<feature type="chain" id="PRO_5017229520" description="Reelin" evidence="16">
    <location>
        <begin position="21"/>
        <end position="259"/>
    </location>
</feature>
<keyword evidence="6" id="KW-0479">Metal-binding</keyword>
<comment type="function">
    <text evidence="15">Extracellular matrix serine protease secreted by pioneer neurons that plays a role in layering of neurons in the cerebral cortex and cerebellum by coordinating cell positioning during neurodevelopment. Regulates microtubule function in neurons and neuronal migration. Binding to the extracellular domains of lipoprotein receptors VLDLR and LRP8/APOER2 induces tyrosine phosphorylation of DAB1 and modulation of TAU phosphorylation. Affects migration of sympathetic preganglionic neurons in the spinal cord, where it seems to act as a barrier to neuronal migration. Enzymatic activity is important for the modulation of cell adhesion.</text>
</comment>
<dbReference type="InterPro" id="IPR034968">
    <property type="entry name" value="Reelin"/>
</dbReference>
<accession>A0A3B3HRY0</accession>
<dbReference type="AlphaFoldDB" id="A0A3B3HRY0"/>
<evidence type="ECO:0000256" key="13">
    <source>
        <dbReference type="ARBA" id="ARBA00023900"/>
    </source>
</evidence>
<comment type="similarity">
    <text evidence="12">Belongs to the reelin family.</text>
</comment>
<evidence type="ECO:0000256" key="14">
    <source>
        <dbReference type="ARBA" id="ARBA00044961"/>
    </source>
</evidence>